<dbReference type="InterPro" id="IPR001387">
    <property type="entry name" value="Cro/C1-type_HTH"/>
</dbReference>
<dbReference type="CDD" id="cd00093">
    <property type="entry name" value="HTH_XRE"/>
    <property type="match status" value="1"/>
</dbReference>
<feature type="domain" description="HTH cro/C1-type" evidence="1">
    <location>
        <begin position="30"/>
        <end position="76"/>
    </location>
</feature>
<dbReference type="Proteomes" id="UP000255177">
    <property type="component" value="Unassembled WGS sequence"/>
</dbReference>
<evidence type="ECO:0000259" key="1">
    <source>
        <dbReference type="PROSITE" id="PS50943"/>
    </source>
</evidence>
<keyword evidence="3" id="KW-1185">Reference proteome</keyword>
<accession>A0A380T4N0</accession>
<sequence>MMNNFDIAQQIAEDAELFGYARRAAPVFEIRRLMQDKGLKNIDIAERLGVSEANVSRWLRGDQNLKLDTIHSLADAVAEKLNIYFGESQVRSALADMRFSDPEPLTIVAGFGFNDEDYGFRNEALYSANDEEYGFARGEVEANEGCFAVNY</sequence>
<dbReference type="Gene3D" id="1.10.260.40">
    <property type="entry name" value="lambda repressor-like DNA-binding domains"/>
    <property type="match status" value="1"/>
</dbReference>
<dbReference type="GO" id="GO:0003677">
    <property type="term" value="F:DNA binding"/>
    <property type="evidence" value="ECO:0007669"/>
    <property type="project" value="InterPro"/>
</dbReference>
<protein>
    <recommendedName>
        <fullName evidence="1">HTH cro/C1-type domain-containing protein</fullName>
    </recommendedName>
</protein>
<dbReference type="Pfam" id="PF13443">
    <property type="entry name" value="HTH_26"/>
    <property type="match status" value="1"/>
</dbReference>
<dbReference type="AlphaFoldDB" id="A0A380T4N0"/>
<dbReference type="SMART" id="SM00530">
    <property type="entry name" value="HTH_XRE"/>
    <property type="match status" value="1"/>
</dbReference>
<evidence type="ECO:0000313" key="2">
    <source>
        <dbReference type="EMBL" id="SUQ64774.1"/>
    </source>
</evidence>
<proteinExistence type="predicted"/>
<reference evidence="3" key="1">
    <citation type="submission" date="2018-07" db="EMBL/GenBank/DDBJ databases">
        <authorList>
            <person name="Blom J."/>
        </authorList>
    </citation>
    <scope>NUCLEOTIDE SEQUENCE [LARGE SCALE GENOMIC DNA]</scope>
    <source>
        <strain evidence="3">CCOS 864</strain>
    </source>
</reference>
<dbReference type="SUPFAM" id="SSF47413">
    <property type="entry name" value="lambda repressor-like DNA-binding domains"/>
    <property type="match status" value="1"/>
</dbReference>
<evidence type="ECO:0000313" key="3">
    <source>
        <dbReference type="Proteomes" id="UP000255177"/>
    </source>
</evidence>
<gene>
    <name evidence="2" type="ORF">CCOS864_04240</name>
</gene>
<dbReference type="PROSITE" id="PS50943">
    <property type="entry name" value="HTH_CROC1"/>
    <property type="match status" value="1"/>
</dbReference>
<dbReference type="InterPro" id="IPR010982">
    <property type="entry name" value="Lambda_DNA-bd_dom_sf"/>
</dbReference>
<dbReference type="EMBL" id="UIDD01000010">
    <property type="protein sequence ID" value="SUQ64774.1"/>
    <property type="molecule type" value="Genomic_DNA"/>
</dbReference>
<name>A0A380T4N0_9PSED</name>
<organism evidence="2 3">
    <name type="scientific">Pseudomonas wadenswilerensis</name>
    <dbReference type="NCBI Taxonomy" id="1785161"/>
    <lineage>
        <taxon>Bacteria</taxon>
        <taxon>Pseudomonadati</taxon>
        <taxon>Pseudomonadota</taxon>
        <taxon>Gammaproteobacteria</taxon>
        <taxon>Pseudomonadales</taxon>
        <taxon>Pseudomonadaceae</taxon>
        <taxon>Pseudomonas</taxon>
    </lineage>
</organism>